<dbReference type="GO" id="GO:0008270">
    <property type="term" value="F:zinc ion binding"/>
    <property type="evidence" value="ECO:0007669"/>
    <property type="project" value="UniProtKB-KW"/>
</dbReference>
<dbReference type="AlphaFoldDB" id="A0AAW9S0A8"/>
<dbReference type="EMBL" id="JBDKWZ010000015">
    <property type="protein sequence ID" value="MEN7550604.1"/>
    <property type="molecule type" value="Genomic_DNA"/>
</dbReference>
<evidence type="ECO:0000313" key="3">
    <source>
        <dbReference type="EMBL" id="MEN7550604.1"/>
    </source>
</evidence>
<keyword evidence="1" id="KW-0862">Zinc</keyword>
<keyword evidence="1" id="KW-0863">Zinc-finger</keyword>
<dbReference type="Proteomes" id="UP001403385">
    <property type="component" value="Unassembled WGS sequence"/>
</dbReference>
<dbReference type="PROSITE" id="PS50966">
    <property type="entry name" value="ZF_SWIM"/>
    <property type="match status" value="1"/>
</dbReference>
<keyword evidence="4" id="KW-1185">Reference proteome</keyword>
<protein>
    <recommendedName>
        <fullName evidence="2">SWIM-type domain-containing protein</fullName>
    </recommendedName>
</protein>
<accession>A0AAW9S0A8</accession>
<reference evidence="3 4" key="1">
    <citation type="submission" date="2024-04" db="EMBL/GenBank/DDBJ databases">
        <title>Novel genus in family Flammeovirgaceae.</title>
        <authorList>
            <person name="Nguyen T.H."/>
            <person name="Vuong T.Q."/>
            <person name="Le H."/>
            <person name="Kim S.-G."/>
        </authorList>
    </citation>
    <scope>NUCLEOTIDE SEQUENCE [LARGE SCALE GENOMIC DNA]</scope>
    <source>
        <strain evidence="3 4">JCM 23209</strain>
    </source>
</reference>
<organism evidence="3 4">
    <name type="scientific">Rapidithrix thailandica</name>
    <dbReference type="NCBI Taxonomy" id="413964"/>
    <lineage>
        <taxon>Bacteria</taxon>
        <taxon>Pseudomonadati</taxon>
        <taxon>Bacteroidota</taxon>
        <taxon>Cytophagia</taxon>
        <taxon>Cytophagales</taxon>
        <taxon>Flammeovirgaceae</taxon>
        <taxon>Rapidithrix</taxon>
    </lineage>
</organism>
<sequence>MTLKDFEQEINPTIVERGFAYFTENVVNNLDKVAPGMWLAQVHGSEVYTVEIRTHRTKIKSWSCDCPYDGGPVCKHVTAMLYAIAEQMDLDKAGPSQKGGKKRMGNKEKIEEILNKASQKDLQAFILSQFKKNLNLKNAFIAHFAEHLSEDQEEKYRLIVRNLYKVAQGRRGFVEYRSANTLFSSLNELAQKAANMLVKKNLTEALIICKTLIEEVPVMLQNADDSSGRASDVIHNTWNTIHQLTEQAPPLMKDELYAYCHSEYPKEKYKDLRHLFVDLMIKLISTGEQEEQFLALIECQIEKEKSNPNHFSSEYKITQLLLTKLDYLKRLKKAEEIVILLENNKQYPPIRKVLVEQALARKDFERAKGLCQKGIEIAREKQHLGTVRSWQQTLLEVAVAEENIPDIRKKTKELYLASPHHHFDYYRKLKATYSPKEWPAQCENIINTITTSINSYDVIYLLAAIYIEEGYHERLLKLIQKQPKSLTLVDSYAQHLQDAYPEELLALYESSLKAHATNTGRNIYNEVVTVLEKVRKIKGGQNIVEQLVSYFRMEYSKRKAMMEILNKYFPEIQ</sequence>
<comment type="caution">
    <text evidence="3">The sequence shown here is derived from an EMBL/GenBank/DDBJ whole genome shotgun (WGS) entry which is preliminary data.</text>
</comment>
<evidence type="ECO:0000256" key="1">
    <source>
        <dbReference type="PROSITE-ProRule" id="PRU00325"/>
    </source>
</evidence>
<proteinExistence type="predicted"/>
<dbReference type="InterPro" id="IPR007527">
    <property type="entry name" value="Znf_SWIM"/>
</dbReference>
<gene>
    <name evidence="3" type="ORF">AAG747_21980</name>
</gene>
<evidence type="ECO:0000313" key="4">
    <source>
        <dbReference type="Proteomes" id="UP001403385"/>
    </source>
</evidence>
<evidence type="ECO:0000259" key="2">
    <source>
        <dbReference type="PROSITE" id="PS50966"/>
    </source>
</evidence>
<keyword evidence="1" id="KW-0479">Metal-binding</keyword>
<feature type="domain" description="SWIM-type" evidence="2">
    <location>
        <begin position="48"/>
        <end position="85"/>
    </location>
</feature>
<name>A0AAW9S0A8_9BACT</name>
<dbReference type="RefSeq" id="WP_346823386.1">
    <property type="nucleotide sequence ID" value="NZ_JBDKWZ010000015.1"/>
</dbReference>